<reference evidence="3" key="2">
    <citation type="submission" date="2015-01" db="EMBL/GenBank/DDBJ databases">
        <title>Evolutionary Origins and Diversification of the Mycorrhizal Mutualists.</title>
        <authorList>
            <consortium name="DOE Joint Genome Institute"/>
            <consortium name="Mycorrhizal Genomics Consortium"/>
            <person name="Kohler A."/>
            <person name="Kuo A."/>
            <person name="Nagy L.G."/>
            <person name="Floudas D."/>
            <person name="Copeland A."/>
            <person name="Barry K.W."/>
            <person name="Cichocki N."/>
            <person name="Veneault-Fourrey C."/>
            <person name="LaButti K."/>
            <person name="Lindquist E.A."/>
            <person name="Lipzen A."/>
            <person name="Lundell T."/>
            <person name="Morin E."/>
            <person name="Murat C."/>
            <person name="Riley R."/>
            <person name="Ohm R."/>
            <person name="Sun H."/>
            <person name="Tunlid A."/>
            <person name="Henrissat B."/>
            <person name="Grigoriev I.V."/>
            <person name="Hibbett D.S."/>
            <person name="Martin F."/>
        </authorList>
    </citation>
    <scope>NUCLEOTIDE SEQUENCE [LARGE SCALE GENOMIC DNA]</scope>
    <source>
        <strain evidence="3">ATCC 200175</strain>
    </source>
</reference>
<keyword evidence="3" id="KW-1185">Reference proteome</keyword>
<name>A0A0C9TAP8_PAXIN</name>
<gene>
    <name evidence="2" type="ORF">PAXINDRAFT_21451</name>
</gene>
<feature type="compositionally biased region" description="Basic and acidic residues" evidence="1">
    <location>
        <begin position="75"/>
        <end position="84"/>
    </location>
</feature>
<dbReference type="EMBL" id="KN821100">
    <property type="protein sequence ID" value="KIJ05272.1"/>
    <property type="molecule type" value="Genomic_DNA"/>
</dbReference>
<dbReference type="Proteomes" id="UP000053647">
    <property type="component" value="Unassembled WGS sequence"/>
</dbReference>
<reference evidence="2 3" key="1">
    <citation type="submission" date="2014-06" db="EMBL/GenBank/DDBJ databases">
        <authorList>
            <consortium name="DOE Joint Genome Institute"/>
            <person name="Kuo A."/>
            <person name="Kohler A."/>
            <person name="Nagy L.G."/>
            <person name="Floudas D."/>
            <person name="Copeland A."/>
            <person name="Barry K.W."/>
            <person name="Cichocki N."/>
            <person name="Veneault-Fourrey C."/>
            <person name="LaButti K."/>
            <person name="Lindquist E.A."/>
            <person name="Lipzen A."/>
            <person name="Lundell T."/>
            <person name="Morin E."/>
            <person name="Murat C."/>
            <person name="Sun H."/>
            <person name="Tunlid A."/>
            <person name="Henrissat B."/>
            <person name="Grigoriev I.V."/>
            <person name="Hibbett D.S."/>
            <person name="Martin F."/>
            <person name="Nordberg H.P."/>
            <person name="Cantor M.N."/>
            <person name="Hua S.X."/>
        </authorList>
    </citation>
    <scope>NUCLEOTIDE SEQUENCE [LARGE SCALE GENOMIC DNA]</scope>
    <source>
        <strain evidence="2 3">ATCC 200175</strain>
    </source>
</reference>
<evidence type="ECO:0000256" key="1">
    <source>
        <dbReference type="SAM" id="MobiDB-lite"/>
    </source>
</evidence>
<evidence type="ECO:0000313" key="3">
    <source>
        <dbReference type="Proteomes" id="UP000053647"/>
    </source>
</evidence>
<protein>
    <submittedName>
        <fullName evidence="2">Uncharacterized protein</fullName>
    </submittedName>
</protein>
<proteinExistence type="predicted"/>
<dbReference type="HOGENOM" id="CLU_1993325_0_0_1"/>
<dbReference type="AlphaFoldDB" id="A0A0C9TAP8"/>
<feature type="region of interest" description="Disordered" evidence="1">
    <location>
        <begin position="39"/>
        <end position="84"/>
    </location>
</feature>
<accession>A0A0C9TAP8</accession>
<evidence type="ECO:0000313" key="2">
    <source>
        <dbReference type="EMBL" id="KIJ05272.1"/>
    </source>
</evidence>
<feature type="compositionally biased region" description="Acidic residues" evidence="1">
    <location>
        <begin position="46"/>
        <end position="56"/>
    </location>
</feature>
<organism evidence="2 3">
    <name type="scientific">Paxillus involutus ATCC 200175</name>
    <dbReference type="NCBI Taxonomy" id="664439"/>
    <lineage>
        <taxon>Eukaryota</taxon>
        <taxon>Fungi</taxon>
        <taxon>Dikarya</taxon>
        <taxon>Basidiomycota</taxon>
        <taxon>Agaricomycotina</taxon>
        <taxon>Agaricomycetes</taxon>
        <taxon>Agaricomycetidae</taxon>
        <taxon>Boletales</taxon>
        <taxon>Paxilineae</taxon>
        <taxon>Paxillaceae</taxon>
        <taxon>Paxillus</taxon>
    </lineage>
</organism>
<sequence>MDDYGYFADLATLEDDDPCDSNCDCASCSAASSEIDIPYDARSESEAADEDEDEDVPSLKSGEAHFKADASSADEGQRLPREPIQRARTRGLKARLAGQDIATKVANILAFITNEVLEYKLYLSD</sequence>